<dbReference type="AlphaFoldDB" id="A0ABD0MHG9"/>
<reference evidence="2 3" key="1">
    <citation type="submission" date="2024-05" db="EMBL/GenBank/DDBJ databases">
        <title>Genome sequencing and assembly of Indian major carp, Cirrhinus mrigala (Hamilton, 1822).</title>
        <authorList>
            <person name="Mohindra V."/>
            <person name="Chowdhury L.M."/>
            <person name="Lal K."/>
            <person name="Jena J.K."/>
        </authorList>
    </citation>
    <scope>NUCLEOTIDE SEQUENCE [LARGE SCALE GENOMIC DNA]</scope>
    <source>
        <strain evidence="2">CM1030</strain>
        <tissue evidence="2">Blood</tissue>
    </source>
</reference>
<accession>A0ABD0MHG9</accession>
<dbReference type="SUPFAM" id="SSF52266">
    <property type="entry name" value="SGNH hydrolase"/>
    <property type="match status" value="1"/>
</dbReference>
<feature type="non-terminal residue" evidence="2">
    <location>
        <position position="1"/>
    </location>
</feature>
<evidence type="ECO:0000256" key="1">
    <source>
        <dbReference type="SAM" id="MobiDB-lite"/>
    </source>
</evidence>
<feature type="region of interest" description="Disordered" evidence="1">
    <location>
        <begin position="513"/>
        <end position="559"/>
    </location>
</feature>
<feature type="compositionally biased region" description="Basic and acidic residues" evidence="1">
    <location>
        <begin position="41"/>
        <end position="59"/>
    </location>
</feature>
<protein>
    <submittedName>
        <fullName evidence="2">Uncharacterized protein</fullName>
    </submittedName>
</protein>
<feature type="region of interest" description="Disordered" evidence="1">
    <location>
        <begin position="633"/>
        <end position="654"/>
    </location>
</feature>
<feature type="region of interest" description="Disordered" evidence="1">
    <location>
        <begin position="1"/>
        <end position="81"/>
    </location>
</feature>
<feature type="region of interest" description="Disordered" evidence="1">
    <location>
        <begin position="263"/>
        <end position="317"/>
    </location>
</feature>
<sequence length="930" mass="108252">FTSPPPDEEPRVAFEPPTARFRAHNPTARFRAQSWRRGGRRGRDDVISRDDDSRPRPPYDADYDLPAPARAGGRNQWNNDDYQIDYRHYDPQSYTKTRQDKWSHENNTNIRGRAARNTNSKGEIRENRYFPNKQINYFPDDREFINSKYKRQETYRETADDRKIRSLPRQNPNTPLSYDNFEDVFPKRKTKRKNKKRVRSRYMMEDRGGEFYGEEDELEYDAYVQEEEEERFDTQFARPHTYSLRDTYVESSRSMASRGHNAISYANRAGRDIRIEQPPERVDRQRDRESRPLPRKRQNFGGGPKRYFQKQTNNKSNYIPASPRLRTAMKLMYDLIRLVHHLEKVTTKITNNSPITFKRLTRLLTNSIKPAMPNDAVKKLLEDNAQNWSTNAQVILEQHYEKLIDSTLTELKERTDQAHWFQAFQTATNWATKNFGRRISSEVFERAEALFTAETCNEYDRKQQEKDHRQAAAVEPPKVLLIEPDTHTQAHPVVRPKKGVSHIHVEIQTSPRRWEDGRIPASPPPMRSDWSFDQEFPPLEPKPDIQPTPALPQRPPPKRVRRRIITEEIDGDQEPQVEATEMAPEIPDAQDVTKKTFTEDLNVEKLKHYEELTDILVQEGILKRGEEVVVTEEPKRTHIEAGPSTSKIAPSSFKVEETKKSLPSLSRIQSPPLFSSDDSLEYQFSEYSVSSLTRDTPTKVTEKEGGQKIIVRPKEGERTTQSLQIDETEQTPKKQVTIAAPPTPRSVGRPYRHINTDRKQIDWSLNLKKKYVIIGDSNVSRIPAFNISDLQIDSFPGAKFQHAGNLIEKATIAMEPEVLLLSFGLNNRSQRCFTSTNKEIQRAYRVARARFPHTEIVVPMVNYCDLLPIEEQGYLDEINQYIKDNLNFIQLLPVAQFQVENDNLHWTAATGRYMLDHWVRALNLVTPSTQ</sequence>
<feature type="compositionally biased region" description="Pro residues" evidence="1">
    <location>
        <begin position="538"/>
        <end position="555"/>
    </location>
</feature>
<comment type="caution">
    <text evidence="2">The sequence shown here is derived from an EMBL/GenBank/DDBJ whole genome shotgun (WGS) entry which is preliminary data.</text>
</comment>
<proteinExistence type="predicted"/>
<dbReference type="EMBL" id="JAMKFB020000383">
    <property type="protein sequence ID" value="KAL0149654.1"/>
    <property type="molecule type" value="Genomic_DNA"/>
</dbReference>
<keyword evidence="3" id="KW-1185">Reference proteome</keyword>
<evidence type="ECO:0000313" key="2">
    <source>
        <dbReference type="EMBL" id="KAL0149654.1"/>
    </source>
</evidence>
<evidence type="ECO:0000313" key="3">
    <source>
        <dbReference type="Proteomes" id="UP001529510"/>
    </source>
</evidence>
<organism evidence="2 3">
    <name type="scientific">Cirrhinus mrigala</name>
    <name type="common">Mrigala</name>
    <dbReference type="NCBI Taxonomy" id="683832"/>
    <lineage>
        <taxon>Eukaryota</taxon>
        <taxon>Metazoa</taxon>
        <taxon>Chordata</taxon>
        <taxon>Craniata</taxon>
        <taxon>Vertebrata</taxon>
        <taxon>Euteleostomi</taxon>
        <taxon>Actinopterygii</taxon>
        <taxon>Neopterygii</taxon>
        <taxon>Teleostei</taxon>
        <taxon>Ostariophysi</taxon>
        <taxon>Cypriniformes</taxon>
        <taxon>Cyprinidae</taxon>
        <taxon>Labeoninae</taxon>
        <taxon>Labeonini</taxon>
        <taxon>Cirrhinus</taxon>
    </lineage>
</organism>
<name>A0ABD0MHG9_CIRMR</name>
<dbReference type="Gene3D" id="3.40.50.1110">
    <property type="entry name" value="SGNH hydrolase"/>
    <property type="match status" value="1"/>
</dbReference>
<dbReference type="Proteomes" id="UP001529510">
    <property type="component" value="Unassembled WGS sequence"/>
</dbReference>
<feature type="compositionally biased region" description="Basic and acidic residues" evidence="1">
    <location>
        <begin position="269"/>
        <end position="292"/>
    </location>
</feature>
<feature type="region of interest" description="Disordered" evidence="1">
    <location>
        <begin position="728"/>
        <end position="750"/>
    </location>
</feature>
<dbReference type="InterPro" id="IPR036514">
    <property type="entry name" value="SGNH_hydro_sf"/>
</dbReference>
<gene>
    <name evidence="2" type="ORF">M9458_055042</name>
</gene>